<dbReference type="PROSITE" id="PS51892">
    <property type="entry name" value="SUBTILASE"/>
    <property type="match status" value="1"/>
</dbReference>
<accession>A0A917MPU8</accession>
<dbReference type="EMBL" id="BMIB01000001">
    <property type="protein sequence ID" value="GGH56719.1"/>
    <property type="molecule type" value="Genomic_DNA"/>
</dbReference>
<reference evidence="9" key="2">
    <citation type="submission" date="2020-09" db="EMBL/GenBank/DDBJ databases">
        <authorList>
            <person name="Sun Q."/>
            <person name="Zhou Y."/>
        </authorList>
    </citation>
    <scope>NUCLEOTIDE SEQUENCE</scope>
    <source>
        <strain evidence="9">CGMCC 1.15290</strain>
    </source>
</reference>
<dbReference type="PANTHER" id="PTHR43399:SF4">
    <property type="entry name" value="CELL WALL-ASSOCIATED PROTEASE"/>
    <property type="match status" value="1"/>
</dbReference>
<keyword evidence="2 5" id="KW-0645">Protease</keyword>
<dbReference type="Pfam" id="PF00082">
    <property type="entry name" value="Peptidase_S8"/>
    <property type="match status" value="1"/>
</dbReference>
<dbReference type="InterPro" id="IPR015500">
    <property type="entry name" value="Peptidase_S8_subtilisin-rel"/>
</dbReference>
<dbReference type="PROSITE" id="PS00136">
    <property type="entry name" value="SUBTILASE_ASP"/>
    <property type="match status" value="1"/>
</dbReference>
<feature type="domain" description="Peptidase S8/S53" evidence="8">
    <location>
        <begin position="55"/>
        <end position="481"/>
    </location>
</feature>
<dbReference type="SUPFAM" id="SSF52743">
    <property type="entry name" value="Subtilisin-like"/>
    <property type="match status" value="1"/>
</dbReference>
<feature type="signal peptide" evidence="7">
    <location>
        <begin position="1"/>
        <end position="19"/>
    </location>
</feature>
<reference evidence="9" key="1">
    <citation type="journal article" date="2014" name="Int. J. Syst. Evol. Microbiol.">
        <title>Complete genome sequence of Corynebacterium casei LMG S-19264T (=DSM 44701T), isolated from a smear-ripened cheese.</title>
        <authorList>
            <consortium name="US DOE Joint Genome Institute (JGI-PGF)"/>
            <person name="Walter F."/>
            <person name="Albersmeier A."/>
            <person name="Kalinowski J."/>
            <person name="Ruckert C."/>
        </authorList>
    </citation>
    <scope>NUCLEOTIDE SEQUENCE</scope>
    <source>
        <strain evidence="9">CGMCC 1.15290</strain>
    </source>
</reference>
<feature type="active site" description="Charge relay system" evidence="5">
    <location>
        <position position="274"/>
    </location>
</feature>
<evidence type="ECO:0000256" key="3">
    <source>
        <dbReference type="ARBA" id="ARBA00022801"/>
    </source>
</evidence>
<name>A0A917MPU8_9BACT</name>
<keyword evidence="3 5" id="KW-0378">Hydrolase</keyword>
<gene>
    <name evidence="9" type="ORF">GCM10011379_00620</name>
</gene>
<dbReference type="CDD" id="cd07483">
    <property type="entry name" value="Peptidases_S8_Subtilisin_Novo-like"/>
    <property type="match status" value="1"/>
</dbReference>
<evidence type="ECO:0000256" key="5">
    <source>
        <dbReference type="PROSITE-ProRule" id="PRU01240"/>
    </source>
</evidence>
<dbReference type="Proteomes" id="UP000627292">
    <property type="component" value="Unassembled WGS sequence"/>
</dbReference>
<comment type="similarity">
    <text evidence="1 5 6">Belongs to the peptidase S8 family.</text>
</comment>
<dbReference type="PRINTS" id="PR00723">
    <property type="entry name" value="SUBTILISIN"/>
</dbReference>
<feature type="chain" id="PRO_5037863208" evidence="7">
    <location>
        <begin position="20"/>
        <end position="520"/>
    </location>
</feature>
<dbReference type="GO" id="GO:0004252">
    <property type="term" value="F:serine-type endopeptidase activity"/>
    <property type="evidence" value="ECO:0007669"/>
    <property type="project" value="UniProtKB-UniRule"/>
</dbReference>
<evidence type="ECO:0000256" key="7">
    <source>
        <dbReference type="SAM" id="SignalP"/>
    </source>
</evidence>
<evidence type="ECO:0000256" key="1">
    <source>
        <dbReference type="ARBA" id="ARBA00011073"/>
    </source>
</evidence>
<feature type="active site" description="Charge relay system" evidence="5">
    <location>
        <position position="61"/>
    </location>
</feature>
<protein>
    <submittedName>
        <fullName evidence="9">Peptidase S8</fullName>
    </submittedName>
</protein>
<evidence type="ECO:0000256" key="4">
    <source>
        <dbReference type="ARBA" id="ARBA00022825"/>
    </source>
</evidence>
<dbReference type="PROSITE" id="PS00138">
    <property type="entry name" value="SUBTILASE_SER"/>
    <property type="match status" value="1"/>
</dbReference>
<dbReference type="PROSITE" id="PS00137">
    <property type="entry name" value="SUBTILASE_HIS"/>
    <property type="match status" value="1"/>
</dbReference>
<dbReference type="PANTHER" id="PTHR43399">
    <property type="entry name" value="SUBTILISIN-RELATED"/>
    <property type="match status" value="1"/>
</dbReference>
<feature type="active site" description="Charge relay system" evidence="5">
    <location>
        <position position="445"/>
    </location>
</feature>
<dbReference type="GO" id="GO:0006508">
    <property type="term" value="P:proteolysis"/>
    <property type="evidence" value="ECO:0007669"/>
    <property type="project" value="UniProtKB-KW"/>
</dbReference>
<keyword evidence="10" id="KW-1185">Reference proteome</keyword>
<evidence type="ECO:0000313" key="10">
    <source>
        <dbReference type="Proteomes" id="UP000627292"/>
    </source>
</evidence>
<proteinExistence type="inferred from homology"/>
<dbReference type="InterPro" id="IPR022398">
    <property type="entry name" value="Peptidase_S8_His-AS"/>
</dbReference>
<dbReference type="Gene3D" id="3.40.50.200">
    <property type="entry name" value="Peptidase S8/S53 domain"/>
    <property type="match status" value="2"/>
</dbReference>
<dbReference type="InterPro" id="IPR000209">
    <property type="entry name" value="Peptidase_S8/S53_dom"/>
</dbReference>
<organism evidence="9 10">
    <name type="scientific">Filimonas zeae</name>
    <dbReference type="NCBI Taxonomy" id="1737353"/>
    <lineage>
        <taxon>Bacteria</taxon>
        <taxon>Pseudomonadati</taxon>
        <taxon>Bacteroidota</taxon>
        <taxon>Chitinophagia</taxon>
        <taxon>Chitinophagales</taxon>
        <taxon>Chitinophagaceae</taxon>
        <taxon>Filimonas</taxon>
    </lineage>
</organism>
<evidence type="ECO:0000259" key="8">
    <source>
        <dbReference type="Pfam" id="PF00082"/>
    </source>
</evidence>
<keyword evidence="4 5" id="KW-0720">Serine protease</keyword>
<dbReference type="InterPro" id="IPR023828">
    <property type="entry name" value="Peptidase_S8_Ser-AS"/>
</dbReference>
<dbReference type="InterPro" id="IPR036852">
    <property type="entry name" value="Peptidase_S8/S53_dom_sf"/>
</dbReference>
<evidence type="ECO:0000256" key="2">
    <source>
        <dbReference type="ARBA" id="ARBA00022670"/>
    </source>
</evidence>
<dbReference type="RefSeq" id="WP_188949548.1">
    <property type="nucleotide sequence ID" value="NZ_BMIB01000001.1"/>
</dbReference>
<dbReference type="InterPro" id="IPR023827">
    <property type="entry name" value="Peptidase_S8_Asp-AS"/>
</dbReference>
<comment type="caution">
    <text evidence="9">The sequence shown here is derived from an EMBL/GenBank/DDBJ whole genome shotgun (WGS) entry which is preliminary data.</text>
</comment>
<dbReference type="AlphaFoldDB" id="A0A917MPU8"/>
<evidence type="ECO:0000256" key="6">
    <source>
        <dbReference type="RuleBase" id="RU003355"/>
    </source>
</evidence>
<evidence type="ECO:0000313" key="9">
    <source>
        <dbReference type="EMBL" id="GGH56719.1"/>
    </source>
</evidence>
<sequence length="520" mass="57133">MKKWNAVLALCGTLALAHAQKPNWHNLDLQRDSVFGISTEKAYNELLKNKKSTPVVVAVIDSGIDTAHEDLRSVLWVNPKEKAGNQKDDDKNRYTDDINGWSFIGSEKGNVQYDNLELTRILRKQMARFGSLSSLPEDTTGLYAFQQLKSEYDRELAKAKMQLMGMTQFAAALDSVVVHANKGRLTLEDLKGYKAANGQERHVKTILMKELQRYPDAVTFKEKEIDGGVEHFKDMVEYQLNLEYDPRAVVGDDYNNVKERYYGSNDVTGPDADHGTHVAGIIGAVRNNGLGIEGVADNVQIMVVRAVPNGDERDKDIANAIRYAVDKGAKVINMSFGKPYSPDKKVVDEAVKYALKKDVLLIHAAGNEGLNIDDSANIFYPRRQYEKKGEANAWIEVGASGYKDDETLVASFSNYGKNTVDVFAPGVSIYSSVPGSKYTYHDGTSMASPVVAGLAALIRSYYPKLSAMEVKDIILQSAVKVTHPVMVADGGAPHAVQLSDICRTGAVVNAYAALQLAAQK</sequence>
<keyword evidence="7" id="KW-0732">Signal</keyword>
<dbReference type="InterPro" id="IPR034080">
    <property type="entry name" value="Protease_P7-like_dom"/>
</dbReference>
<dbReference type="InterPro" id="IPR051048">
    <property type="entry name" value="Peptidase_S8/S53_subtilisin"/>
</dbReference>